<protein>
    <recommendedName>
        <fullName evidence="5">DUF3298 domain-containing protein</fullName>
    </recommendedName>
</protein>
<organism evidence="3 4">
    <name type="scientific">Candidatus Adlerbacteria bacterium GW2011_GWC1_50_9</name>
    <dbReference type="NCBI Taxonomy" id="1618608"/>
    <lineage>
        <taxon>Bacteria</taxon>
        <taxon>Candidatus Adleribacteriota</taxon>
    </lineage>
</organism>
<comment type="caution">
    <text evidence="3">The sequence shown here is derived from an EMBL/GenBank/DDBJ whole genome shotgun (WGS) entry which is preliminary data.</text>
</comment>
<name>A0A0G1WNQ3_9BACT</name>
<dbReference type="InterPro" id="IPR037126">
    <property type="entry name" value="PdaC/RsiV-like_sf"/>
</dbReference>
<evidence type="ECO:0000313" key="4">
    <source>
        <dbReference type="Proteomes" id="UP000034201"/>
    </source>
</evidence>
<evidence type="ECO:0008006" key="5">
    <source>
        <dbReference type="Google" id="ProtNLM"/>
    </source>
</evidence>
<evidence type="ECO:0000259" key="1">
    <source>
        <dbReference type="Pfam" id="PF11738"/>
    </source>
</evidence>
<dbReference type="Proteomes" id="UP000034201">
    <property type="component" value="Unassembled WGS sequence"/>
</dbReference>
<evidence type="ECO:0000313" key="3">
    <source>
        <dbReference type="EMBL" id="KKW20426.1"/>
    </source>
</evidence>
<dbReference type="AlphaFoldDB" id="A0A0G1WNQ3"/>
<sequence length="232" mass="25703">MRRTLIILTALASLALVYGVVWYMQGTFTPGETNGENEVQEEKRMSVTTAIVSEETAEYVIDAQYPKFDNLAIDSAIEKFINDAITQFKAQTSEAPSFPSETRYEFDSIFNSTYVGSDLVSARLTISTYTGGAHSAAFVRGLNFGRTTGRELTLDDALAMVDLSLEQVADLATEELRTRLGDDVFFSEGAEVARENYQTFVVSADNVTFIFQPYQVASYAAGFQEVSFGRER</sequence>
<dbReference type="Gene3D" id="3.90.640.20">
    <property type="entry name" value="Heat-shock cognate protein, ATPase"/>
    <property type="match status" value="1"/>
</dbReference>
<dbReference type="Pfam" id="PF11738">
    <property type="entry name" value="DUF3298"/>
    <property type="match status" value="1"/>
</dbReference>
<feature type="domain" description="Deacetylase PdaC" evidence="2">
    <location>
        <begin position="54"/>
        <end position="135"/>
    </location>
</feature>
<reference evidence="3 4" key="1">
    <citation type="journal article" date="2015" name="Nature">
        <title>rRNA introns, odd ribosomes, and small enigmatic genomes across a large radiation of phyla.</title>
        <authorList>
            <person name="Brown C.T."/>
            <person name="Hug L.A."/>
            <person name="Thomas B.C."/>
            <person name="Sharon I."/>
            <person name="Castelle C.J."/>
            <person name="Singh A."/>
            <person name="Wilkins M.J."/>
            <person name="Williams K.H."/>
            <person name="Banfield J.F."/>
        </authorList>
    </citation>
    <scope>NUCLEOTIDE SEQUENCE [LARGE SCALE GENOMIC DNA]</scope>
</reference>
<gene>
    <name evidence="3" type="ORF">UY61_C0034G0015</name>
</gene>
<dbReference type="EMBL" id="LCQQ01000034">
    <property type="protein sequence ID" value="KKW20426.1"/>
    <property type="molecule type" value="Genomic_DNA"/>
</dbReference>
<proteinExistence type="predicted"/>
<dbReference type="InterPro" id="IPR021729">
    <property type="entry name" value="DUF3298"/>
</dbReference>
<evidence type="ECO:0000259" key="2">
    <source>
        <dbReference type="Pfam" id="PF13739"/>
    </source>
</evidence>
<dbReference type="InterPro" id="IPR025303">
    <property type="entry name" value="PdaC"/>
</dbReference>
<feature type="domain" description="DUF3298" evidence="1">
    <location>
        <begin position="165"/>
        <end position="228"/>
    </location>
</feature>
<dbReference type="Gene3D" id="3.30.565.40">
    <property type="entry name" value="Fervidobacterium nodosum Rt17-B1 like"/>
    <property type="match status" value="1"/>
</dbReference>
<accession>A0A0G1WNQ3</accession>
<dbReference type="Pfam" id="PF13739">
    <property type="entry name" value="PdaC"/>
    <property type="match status" value="1"/>
</dbReference>